<accession>A0ABV2WSZ0</accession>
<gene>
    <name evidence="1" type="ORF">ABZ510_19345</name>
</gene>
<proteinExistence type="predicted"/>
<evidence type="ECO:0000313" key="2">
    <source>
        <dbReference type="Proteomes" id="UP001550628"/>
    </source>
</evidence>
<evidence type="ECO:0008006" key="3">
    <source>
        <dbReference type="Google" id="ProtNLM"/>
    </source>
</evidence>
<sequence>MSGILAAVAVSFIHRTFIQRLIRTMLGKLVFGLRLRREDGSYPTLGQLIKQWFIGIFGALEILTVSS</sequence>
<dbReference type="EMBL" id="JBEYBF010000012">
    <property type="protein sequence ID" value="MEU1954008.1"/>
    <property type="molecule type" value="Genomic_DNA"/>
</dbReference>
<dbReference type="RefSeq" id="WP_356959126.1">
    <property type="nucleotide sequence ID" value="NZ_JBEYBD010000023.1"/>
</dbReference>
<organism evidence="1 2">
    <name type="scientific">Nocardia rhamnosiphila</name>
    <dbReference type="NCBI Taxonomy" id="426716"/>
    <lineage>
        <taxon>Bacteria</taxon>
        <taxon>Bacillati</taxon>
        <taxon>Actinomycetota</taxon>
        <taxon>Actinomycetes</taxon>
        <taxon>Mycobacteriales</taxon>
        <taxon>Nocardiaceae</taxon>
        <taxon>Nocardia</taxon>
    </lineage>
</organism>
<comment type="caution">
    <text evidence="1">The sequence shown here is derived from an EMBL/GenBank/DDBJ whole genome shotgun (WGS) entry which is preliminary data.</text>
</comment>
<keyword evidence="2" id="KW-1185">Reference proteome</keyword>
<protein>
    <recommendedName>
        <fullName evidence="3">RDD domain-containing protein</fullName>
    </recommendedName>
</protein>
<dbReference type="Proteomes" id="UP001550628">
    <property type="component" value="Unassembled WGS sequence"/>
</dbReference>
<name>A0ABV2WSZ0_9NOCA</name>
<reference evidence="1 2" key="1">
    <citation type="submission" date="2024-06" db="EMBL/GenBank/DDBJ databases">
        <title>The Natural Products Discovery Center: Release of the First 8490 Sequenced Strains for Exploring Actinobacteria Biosynthetic Diversity.</title>
        <authorList>
            <person name="Kalkreuter E."/>
            <person name="Kautsar S.A."/>
            <person name="Yang D."/>
            <person name="Bader C.D."/>
            <person name="Teijaro C.N."/>
            <person name="Fluegel L."/>
            <person name="Davis C.M."/>
            <person name="Simpson J.R."/>
            <person name="Lauterbach L."/>
            <person name="Steele A.D."/>
            <person name="Gui C."/>
            <person name="Meng S."/>
            <person name="Li G."/>
            <person name="Viehrig K."/>
            <person name="Ye F."/>
            <person name="Su P."/>
            <person name="Kiefer A.F."/>
            <person name="Nichols A."/>
            <person name="Cepeda A.J."/>
            <person name="Yan W."/>
            <person name="Fan B."/>
            <person name="Jiang Y."/>
            <person name="Adhikari A."/>
            <person name="Zheng C.-J."/>
            <person name="Schuster L."/>
            <person name="Cowan T.M."/>
            <person name="Smanski M.J."/>
            <person name="Chevrette M.G."/>
            <person name="De Carvalho L.P.S."/>
            <person name="Shen B."/>
        </authorList>
    </citation>
    <scope>NUCLEOTIDE SEQUENCE [LARGE SCALE GENOMIC DNA]</scope>
    <source>
        <strain evidence="1 2">NPDC019708</strain>
    </source>
</reference>
<evidence type="ECO:0000313" key="1">
    <source>
        <dbReference type="EMBL" id="MEU1954008.1"/>
    </source>
</evidence>